<evidence type="ECO:0000256" key="6">
    <source>
        <dbReference type="SAM" id="Phobius"/>
    </source>
</evidence>
<keyword evidence="2" id="KW-0813">Transport</keyword>
<dbReference type="HOGENOM" id="CLU_017518_3_1_5"/>
<dbReference type="PANTHER" id="PTHR23519:SF1">
    <property type="entry name" value="AUTOPHAGY-RELATED PROTEIN 22"/>
    <property type="match status" value="1"/>
</dbReference>
<keyword evidence="8" id="KW-1185">Reference proteome</keyword>
<dbReference type="GO" id="GO:0012505">
    <property type="term" value="C:endomembrane system"/>
    <property type="evidence" value="ECO:0007669"/>
    <property type="project" value="UniProtKB-SubCell"/>
</dbReference>
<comment type="subcellular location">
    <subcellularLocation>
        <location evidence="1">Endomembrane system</location>
        <topology evidence="1">Multi-pass membrane protein</topology>
    </subcellularLocation>
</comment>
<feature type="transmembrane region" description="Helical" evidence="6">
    <location>
        <begin position="117"/>
        <end position="142"/>
    </location>
</feature>
<feature type="transmembrane region" description="Helical" evidence="6">
    <location>
        <begin position="154"/>
        <end position="177"/>
    </location>
</feature>
<feature type="transmembrane region" description="Helical" evidence="6">
    <location>
        <begin position="364"/>
        <end position="380"/>
    </location>
</feature>
<evidence type="ECO:0000256" key="1">
    <source>
        <dbReference type="ARBA" id="ARBA00004127"/>
    </source>
</evidence>
<feature type="transmembrane region" description="Helical" evidence="6">
    <location>
        <begin position="60"/>
        <end position="79"/>
    </location>
</feature>
<keyword evidence="3 6" id="KW-0812">Transmembrane</keyword>
<dbReference type="EMBL" id="CP006650">
    <property type="protein sequence ID" value="AGT07434.1"/>
    <property type="molecule type" value="Genomic_DNA"/>
</dbReference>
<feature type="transmembrane region" description="Helical" evidence="6">
    <location>
        <begin position="429"/>
        <end position="448"/>
    </location>
</feature>
<keyword evidence="5 6" id="KW-0472">Membrane</keyword>
<accession>S5XJS0</accession>
<feature type="transmembrane region" description="Helical" evidence="6">
    <location>
        <begin position="91"/>
        <end position="111"/>
    </location>
</feature>
<feature type="transmembrane region" description="Helical" evidence="6">
    <location>
        <begin position="327"/>
        <end position="344"/>
    </location>
</feature>
<feature type="transmembrane region" description="Helical" evidence="6">
    <location>
        <begin position="294"/>
        <end position="315"/>
    </location>
</feature>
<evidence type="ECO:0000256" key="4">
    <source>
        <dbReference type="ARBA" id="ARBA00022989"/>
    </source>
</evidence>
<dbReference type="RefSeq" id="WP_020949074.1">
    <property type="nucleotide sequence ID" value="NC_022041.1"/>
</dbReference>
<feature type="transmembrane region" description="Helical" evidence="6">
    <location>
        <begin position="401"/>
        <end position="423"/>
    </location>
</feature>
<dbReference type="InterPro" id="IPR024671">
    <property type="entry name" value="Atg22-like"/>
</dbReference>
<feature type="transmembrane region" description="Helical" evidence="6">
    <location>
        <begin position="261"/>
        <end position="288"/>
    </location>
</feature>
<dbReference type="Gene3D" id="1.20.1250.20">
    <property type="entry name" value="MFS general substrate transporter like domains"/>
    <property type="match status" value="2"/>
</dbReference>
<gene>
    <name evidence="7" type="ORF">JCM7686_0325</name>
</gene>
<evidence type="ECO:0000313" key="7">
    <source>
        <dbReference type="EMBL" id="AGT07434.1"/>
    </source>
</evidence>
<dbReference type="eggNOG" id="COG2270">
    <property type="taxonomic scope" value="Bacteria"/>
</dbReference>
<keyword evidence="4 6" id="KW-1133">Transmembrane helix</keyword>
<proteinExistence type="predicted"/>
<evidence type="ECO:0000313" key="8">
    <source>
        <dbReference type="Proteomes" id="UP000015480"/>
    </source>
</evidence>
<feature type="transmembrane region" description="Helical" evidence="6">
    <location>
        <begin position="12"/>
        <end position="35"/>
    </location>
</feature>
<dbReference type="KEGG" id="pami:JCM7686_0325"/>
<dbReference type="Pfam" id="PF11700">
    <property type="entry name" value="ATG22"/>
    <property type="match status" value="2"/>
</dbReference>
<dbReference type="STRING" id="1367847.JCM7686_0325"/>
<dbReference type="InterPro" id="IPR050495">
    <property type="entry name" value="ATG22/LtaA_families"/>
</dbReference>
<organism evidence="7 8">
    <name type="scientific">Paracoccus aminophilus JCM 7686</name>
    <dbReference type="NCBI Taxonomy" id="1367847"/>
    <lineage>
        <taxon>Bacteria</taxon>
        <taxon>Pseudomonadati</taxon>
        <taxon>Pseudomonadota</taxon>
        <taxon>Alphaproteobacteria</taxon>
        <taxon>Rhodobacterales</taxon>
        <taxon>Paracoccaceae</taxon>
        <taxon>Paracoccus</taxon>
    </lineage>
</organism>
<evidence type="ECO:0000256" key="5">
    <source>
        <dbReference type="ARBA" id="ARBA00023136"/>
    </source>
</evidence>
<dbReference type="SUPFAM" id="SSF103473">
    <property type="entry name" value="MFS general substrate transporter"/>
    <property type="match status" value="1"/>
</dbReference>
<dbReference type="PANTHER" id="PTHR23519">
    <property type="entry name" value="AUTOPHAGY-RELATED PROTEIN 22"/>
    <property type="match status" value="1"/>
</dbReference>
<dbReference type="InterPro" id="IPR036259">
    <property type="entry name" value="MFS_trans_sf"/>
</dbReference>
<protein>
    <submittedName>
        <fullName evidence="7">MFS transporter</fullName>
    </submittedName>
</protein>
<reference evidence="7 8" key="1">
    <citation type="journal article" date="2014" name="BMC Genomics">
        <title>Architecture and functions of a multipartite genome of the methylotrophic bacterium Paracoccus aminophilus JCM 7686, containing primary and secondary chromids.</title>
        <authorList>
            <person name="Dziewit L."/>
            <person name="Czarnecki J."/>
            <person name="Wibberg D."/>
            <person name="Radlinska M."/>
            <person name="Mrozek P."/>
            <person name="Szymczak M."/>
            <person name="Schluter A."/>
            <person name="Puhler A."/>
            <person name="Bartosik D."/>
        </authorList>
    </citation>
    <scope>NUCLEOTIDE SEQUENCE [LARGE SCALE GENOMIC DNA]</scope>
    <source>
        <strain evidence="7">JCM 7686</strain>
    </source>
</reference>
<evidence type="ECO:0000256" key="2">
    <source>
        <dbReference type="ARBA" id="ARBA00022448"/>
    </source>
</evidence>
<name>S5XJS0_PARAH</name>
<sequence length="458" mass="48961">MAVLDKKRIWGWWFFDWASQPYSTLLMTFIFPIYFTEAARAHFTALGQSPAEAGASAQSLWGYGLAIAGICIAVLAPILGSVADAAGRRLIWVWFFSIFYVLGSGALWFLTPAGDNLILVVAAFGIGLIAMEFTTIFTNALLPGLAPRAEIGRVSGTGFAFGYLGGVVSLAVMLLFFAENTQTGRTLIGLAPAFGLDPTLREGTRAAGPLTAIWYIVFMLPFLFWVKEPRSASNTRAASGIRPALRSLWTLLKSLRHRRSLTAWLISSMFSRDALNGLYAFGGVYAAAVLGWPVFLAGVFGIVSAFSAALITWLGGRADQRWGPRPVIAVCSVVLIAVCLIVIGMSRESFFGLTIPPGSKLPDAIFFACGIAIGGAGGALQSASRTMMVHHTTPEQATEAFGLYALSGKATAFLAPLLIAVATDLSGNQQIGISPLIVMFIFSLLLLTRVKPEGEPEQ</sequence>
<dbReference type="PATRIC" id="fig|1367847.3.peg.263"/>
<dbReference type="AlphaFoldDB" id="S5XJS0"/>
<evidence type="ECO:0000256" key="3">
    <source>
        <dbReference type="ARBA" id="ARBA00022692"/>
    </source>
</evidence>
<feature type="transmembrane region" description="Helical" evidence="6">
    <location>
        <begin position="206"/>
        <end position="226"/>
    </location>
</feature>
<dbReference type="OrthoDB" id="9768783at2"/>
<dbReference type="Proteomes" id="UP000015480">
    <property type="component" value="Chromosome"/>
</dbReference>